<gene>
    <name evidence="1" type="ORF">BG261_09855</name>
</gene>
<dbReference type="Proteomes" id="UP000178622">
    <property type="component" value="Unassembled WGS sequence"/>
</dbReference>
<dbReference type="PIRSF" id="PIRSF021265">
    <property type="entry name" value="DUF956"/>
    <property type="match status" value="1"/>
</dbReference>
<dbReference type="OrthoDB" id="1646215at2"/>
<accession>A0A1E8GNW9</accession>
<keyword evidence="2" id="KW-1185">Reference proteome</keyword>
<dbReference type="InterPro" id="IPR010360">
    <property type="entry name" value="DUF956"/>
</dbReference>
<evidence type="ECO:0000313" key="2">
    <source>
        <dbReference type="Proteomes" id="UP000178622"/>
    </source>
</evidence>
<reference evidence="2" key="1">
    <citation type="submission" date="2016-09" db="EMBL/GenBank/DDBJ databases">
        <title>Draft genome sequence of a novel species of the family Streptococcaceae isolated from flowers.</title>
        <authorList>
            <person name="Chuah L.-O."/>
            <person name="Yap K.-P."/>
            <person name="Thong K.L."/>
            <person name="Liong M.T."/>
            <person name="Ahmad R."/>
            <person name="Rusul G."/>
        </authorList>
    </citation>
    <scope>NUCLEOTIDE SEQUENCE [LARGE SCALE GENOMIC DNA]</scope>
    <source>
        <strain evidence="2">DF1</strain>
    </source>
</reference>
<dbReference type="AlphaFoldDB" id="A0A1E8GNW9"/>
<evidence type="ECO:0000313" key="1">
    <source>
        <dbReference type="EMBL" id="OFI49939.1"/>
    </source>
</evidence>
<name>A0A1E8GNW9_9LACT</name>
<proteinExistence type="predicted"/>
<comment type="caution">
    <text evidence="1">The sequence shown here is derived from an EMBL/GenBank/DDBJ whole genome shotgun (WGS) entry which is preliminary data.</text>
</comment>
<organism evidence="1 2">
    <name type="scientific">Floricoccus tropicus</name>
    <dbReference type="NCBI Taxonomy" id="1859473"/>
    <lineage>
        <taxon>Bacteria</taxon>
        <taxon>Bacillati</taxon>
        <taxon>Bacillota</taxon>
        <taxon>Bacilli</taxon>
        <taxon>Lactobacillales</taxon>
        <taxon>Streptococcaceae</taxon>
        <taxon>Floricoccus</taxon>
    </lineage>
</organism>
<dbReference type="Pfam" id="PF06115">
    <property type="entry name" value="DUF956"/>
    <property type="match status" value="1"/>
</dbReference>
<sequence>MAQSLNTRAEFVGPGIAYIGFAKYGKIMLGDVAFEFFSDRSVEDNVIIPLDKIKRVEGSVYGKKIGRRFNIILQNNSKLCFGSKDSGKILKILREKLGNENVVKAPTFLGTLTRAFKRNK</sequence>
<dbReference type="RefSeq" id="WP_070787709.1">
    <property type="nucleotide sequence ID" value="NZ_MKIR01000004.1"/>
</dbReference>
<protein>
    <submittedName>
        <fullName evidence="1">Regulator</fullName>
    </submittedName>
</protein>
<dbReference type="EMBL" id="MKIR01000004">
    <property type="protein sequence ID" value="OFI49939.1"/>
    <property type="molecule type" value="Genomic_DNA"/>
</dbReference>
<dbReference type="STRING" id="1859473.BG261_09855"/>